<keyword evidence="16" id="KW-1185">Reference proteome</keyword>
<keyword evidence="14" id="KW-1133">Transmembrane helix</keyword>
<dbReference type="Proteomes" id="UP001595826">
    <property type="component" value="Unassembled WGS sequence"/>
</dbReference>
<comment type="catalytic activity">
    <reaction evidence="13">
        <text>a lipid A disaccharide + ATP = a lipid IVA + ADP + H(+)</text>
        <dbReference type="Rhea" id="RHEA:67840"/>
        <dbReference type="ChEBI" id="CHEBI:15378"/>
        <dbReference type="ChEBI" id="CHEBI:30616"/>
        <dbReference type="ChEBI" id="CHEBI:176343"/>
        <dbReference type="ChEBI" id="CHEBI:176425"/>
        <dbReference type="ChEBI" id="CHEBI:456216"/>
        <dbReference type="EC" id="2.7.1.130"/>
    </reaction>
</comment>
<dbReference type="Pfam" id="PF02606">
    <property type="entry name" value="LpxK"/>
    <property type="match status" value="1"/>
</dbReference>
<dbReference type="EC" id="2.7.1.130" evidence="3 13"/>
<dbReference type="HAMAP" id="MF_00409">
    <property type="entry name" value="LpxK"/>
    <property type="match status" value="1"/>
</dbReference>
<comment type="function">
    <text evidence="1 13">Transfers the gamma-phosphate of ATP to the 4'-position of a tetraacyldisaccharide 1-phosphate intermediate (termed DS-1-P) to form tetraacyldisaccharide 1,4'-bis-phosphate (lipid IVA).</text>
</comment>
<evidence type="ECO:0000256" key="5">
    <source>
        <dbReference type="ARBA" id="ARBA00022516"/>
    </source>
</evidence>
<dbReference type="PANTHER" id="PTHR42724:SF1">
    <property type="entry name" value="TETRAACYLDISACCHARIDE 4'-KINASE, MITOCHONDRIAL-RELATED"/>
    <property type="match status" value="1"/>
</dbReference>
<protein>
    <recommendedName>
        <fullName evidence="4 13">Tetraacyldisaccharide 4'-kinase</fullName>
        <ecNumber evidence="3 13">2.7.1.130</ecNumber>
    </recommendedName>
    <alternativeName>
        <fullName evidence="12 13">Lipid A 4'-kinase</fullName>
    </alternativeName>
</protein>
<name>A0ABV8R8U4_9FLAO</name>
<keyword evidence="6 13" id="KW-0441">Lipid A biosynthesis</keyword>
<evidence type="ECO:0000256" key="3">
    <source>
        <dbReference type="ARBA" id="ARBA00012071"/>
    </source>
</evidence>
<evidence type="ECO:0000256" key="14">
    <source>
        <dbReference type="SAM" id="Phobius"/>
    </source>
</evidence>
<keyword evidence="5 13" id="KW-0444">Lipid biosynthesis</keyword>
<gene>
    <name evidence="13 15" type="primary">lpxK</name>
    <name evidence="15" type="ORF">ACFOWD_07135</name>
</gene>
<keyword evidence="10 13" id="KW-0067">ATP-binding</keyword>
<evidence type="ECO:0000256" key="2">
    <source>
        <dbReference type="ARBA" id="ARBA00004870"/>
    </source>
</evidence>
<evidence type="ECO:0000313" key="15">
    <source>
        <dbReference type="EMBL" id="MFC4268676.1"/>
    </source>
</evidence>
<feature type="binding site" evidence="13">
    <location>
        <begin position="47"/>
        <end position="54"/>
    </location>
    <ligand>
        <name>ATP</name>
        <dbReference type="ChEBI" id="CHEBI:30616"/>
    </ligand>
</feature>
<dbReference type="InterPro" id="IPR027417">
    <property type="entry name" value="P-loop_NTPase"/>
</dbReference>
<evidence type="ECO:0000256" key="13">
    <source>
        <dbReference type="HAMAP-Rule" id="MF_00409"/>
    </source>
</evidence>
<evidence type="ECO:0000256" key="6">
    <source>
        <dbReference type="ARBA" id="ARBA00022556"/>
    </source>
</evidence>
<keyword evidence="9 13" id="KW-0418">Kinase</keyword>
<evidence type="ECO:0000256" key="1">
    <source>
        <dbReference type="ARBA" id="ARBA00002274"/>
    </source>
</evidence>
<accession>A0ABV8R8U4</accession>
<evidence type="ECO:0000256" key="7">
    <source>
        <dbReference type="ARBA" id="ARBA00022679"/>
    </source>
</evidence>
<comment type="similarity">
    <text evidence="13">Belongs to the LpxK family.</text>
</comment>
<dbReference type="RefSeq" id="WP_377409274.1">
    <property type="nucleotide sequence ID" value="NZ_JBHSCY010000001.1"/>
</dbReference>
<comment type="pathway">
    <text evidence="2 13">Glycolipid biosynthesis; lipid IV(A) biosynthesis; lipid IV(A) from (3R)-3-hydroxytetradecanoyl-[acyl-carrier-protein] and UDP-N-acetyl-alpha-D-glucosamine: step 6/6.</text>
</comment>
<dbReference type="GO" id="GO:0009029">
    <property type="term" value="F:lipid-A 4'-kinase activity"/>
    <property type="evidence" value="ECO:0007669"/>
    <property type="project" value="UniProtKB-EC"/>
</dbReference>
<organism evidence="15 16">
    <name type="scientific">Polaribacter marinivivus</name>
    <dbReference type="NCBI Taxonomy" id="1524260"/>
    <lineage>
        <taxon>Bacteria</taxon>
        <taxon>Pseudomonadati</taxon>
        <taxon>Bacteroidota</taxon>
        <taxon>Flavobacteriia</taxon>
        <taxon>Flavobacteriales</taxon>
        <taxon>Flavobacteriaceae</taxon>
    </lineage>
</organism>
<keyword evidence="11 13" id="KW-0443">Lipid metabolism</keyword>
<evidence type="ECO:0000256" key="10">
    <source>
        <dbReference type="ARBA" id="ARBA00022840"/>
    </source>
</evidence>
<evidence type="ECO:0000256" key="12">
    <source>
        <dbReference type="ARBA" id="ARBA00029757"/>
    </source>
</evidence>
<evidence type="ECO:0000256" key="8">
    <source>
        <dbReference type="ARBA" id="ARBA00022741"/>
    </source>
</evidence>
<reference evidence="16" key="1">
    <citation type="journal article" date="2019" name="Int. J. Syst. Evol. Microbiol.">
        <title>The Global Catalogue of Microorganisms (GCM) 10K type strain sequencing project: providing services to taxonomists for standard genome sequencing and annotation.</title>
        <authorList>
            <consortium name="The Broad Institute Genomics Platform"/>
            <consortium name="The Broad Institute Genome Sequencing Center for Infectious Disease"/>
            <person name="Wu L."/>
            <person name="Ma J."/>
        </authorList>
    </citation>
    <scope>NUCLEOTIDE SEQUENCE [LARGE SCALE GENOMIC DNA]</scope>
    <source>
        <strain evidence="16">CECT 8655</strain>
    </source>
</reference>
<dbReference type="InterPro" id="IPR003758">
    <property type="entry name" value="LpxK"/>
</dbReference>
<keyword evidence="14" id="KW-0812">Transmembrane</keyword>
<feature type="transmembrane region" description="Helical" evidence="14">
    <location>
        <begin position="6"/>
        <end position="25"/>
    </location>
</feature>
<evidence type="ECO:0000256" key="4">
    <source>
        <dbReference type="ARBA" id="ARBA00016436"/>
    </source>
</evidence>
<dbReference type="NCBIfam" id="TIGR00682">
    <property type="entry name" value="lpxK"/>
    <property type="match status" value="1"/>
</dbReference>
<dbReference type="SUPFAM" id="SSF52540">
    <property type="entry name" value="P-loop containing nucleoside triphosphate hydrolases"/>
    <property type="match status" value="1"/>
</dbReference>
<comment type="caution">
    <text evidence="15">The sequence shown here is derived from an EMBL/GenBank/DDBJ whole genome shotgun (WGS) entry which is preliminary data.</text>
</comment>
<keyword evidence="8 13" id="KW-0547">Nucleotide-binding</keyword>
<dbReference type="PANTHER" id="PTHR42724">
    <property type="entry name" value="TETRAACYLDISACCHARIDE 4'-KINASE"/>
    <property type="match status" value="1"/>
</dbReference>
<keyword evidence="14" id="KW-0472">Membrane</keyword>
<evidence type="ECO:0000256" key="9">
    <source>
        <dbReference type="ARBA" id="ARBA00022777"/>
    </source>
</evidence>
<evidence type="ECO:0000256" key="11">
    <source>
        <dbReference type="ARBA" id="ARBA00023098"/>
    </source>
</evidence>
<proteinExistence type="inferred from homology"/>
<sequence length="342" mass="39484">MKYLRFLLFPFSFIYYLITSIRNFLYDNQILKSYSFSIPIITVGNLSVGGTGKTPQIEYLIALLKDTYKTAVLSRGYKRKTSGFLLISKDNTYVDSGDEPMQYFKKFSNISVAVDEKRVRGIQSLLRLKESDVVLLDDAFQHRKVKGSYAILLTNYNDLFINDFILPVGNLRESRRGAQRANAIVVTKCPENLPLKEQEAISKLFNTYNAAVFFSKISYASSIRGINEIAINELSNYKVLLITGIANPTSLLSFLKSNNVDFDHLEYPDHHNFIEKDILKIKKRYQEIATKNKLILTTEKDFVRLELKLNNLYYLPIKTAFLEEKQQINFDDLILSHIKNFK</sequence>
<keyword evidence="7 13" id="KW-0808">Transferase</keyword>
<dbReference type="EMBL" id="JBHSCY010000001">
    <property type="protein sequence ID" value="MFC4268676.1"/>
    <property type="molecule type" value="Genomic_DNA"/>
</dbReference>
<evidence type="ECO:0000313" key="16">
    <source>
        <dbReference type="Proteomes" id="UP001595826"/>
    </source>
</evidence>